<comment type="subcellular location">
    <subcellularLocation>
        <location evidence="1">Membrane</location>
        <topology evidence="1">Multi-pass membrane protein</topology>
    </subcellularLocation>
</comment>
<keyword evidence="5" id="KW-0752">Steroid biosynthesis</keyword>
<keyword evidence="11" id="KW-0753">Steroid metabolism</keyword>
<evidence type="ECO:0000256" key="6">
    <source>
        <dbReference type="ARBA" id="ARBA00022989"/>
    </source>
</evidence>
<evidence type="ECO:0000256" key="14">
    <source>
        <dbReference type="SAM" id="Phobius"/>
    </source>
</evidence>
<proteinExistence type="inferred from homology"/>
<evidence type="ECO:0000259" key="15">
    <source>
        <dbReference type="PROSITE" id="PS51751"/>
    </source>
</evidence>
<evidence type="ECO:0000256" key="12">
    <source>
        <dbReference type="ARBA" id="ARBA00023235"/>
    </source>
</evidence>
<dbReference type="PROSITE" id="PS51751">
    <property type="entry name" value="EXPERA"/>
    <property type="match status" value="1"/>
</dbReference>
<evidence type="ECO:0000256" key="3">
    <source>
        <dbReference type="ARBA" id="ARBA00022516"/>
    </source>
</evidence>
<dbReference type="GO" id="GO:0016126">
    <property type="term" value="P:sterol biosynthetic process"/>
    <property type="evidence" value="ECO:0007669"/>
    <property type="project" value="UniProtKB-KW"/>
</dbReference>
<sequence length="228" mass="26969">MEFRTHDQQQHPYYPKTLELLNYVPNQTPMHTLLIIVGSTMSLLMVGSFILARTRTKNPKSNALRFTWFIFCGVLHCGFEAYWIYHHKTMAERSDLLAELWKEYAHGDSRYLSSDYVLLSLETITVFIWGPLCFLAARAIFFNYPQQYLWQLMASMAHLFSTTLYFVMDYPDFASCDPHPFYFWIYFVSFNSPWFIIPIILFIQSFKSISLSLSDSTKRCINNYKKDI</sequence>
<dbReference type="Proteomes" id="UP000646827">
    <property type="component" value="Unassembled WGS sequence"/>
</dbReference>
<evidence type="ECO:0000256" key="2">
    <source>
        <dbReference type="ARBA" id="ARBA00008337"/>
    </source>
</evidence>
<evidence type="ECO:0000256" key="10">
    <source>
        <dbReference type="ARBA" id="ARBA00023166"/>
    </source>
</evidence>
<keyword evidence="12" id="KW-0413">Isomerase</keyword>
<feature type="transmembrane region" description="Helical" evidence="14">
    <location>
        <begin position="30"/>
        <end position="51"/>
    </location>
</feature>
<evidence type="ECO:0000313" key="16">
    <source>
        <dbReference type="EMBL" id="KAG2218503.1"/>
    </source>
</evidence>
<dbReference type="PANTHER" id="PTHR14207:SF0">
    <property type="entry name" value="3-BETA-HYDROXYSTEROID-DELTA(8),DELTA(7)-ISOMERASE"/>
    <property type="match status" value="1"/>
</dbReference>
<keyword evidence="17" id="KW-1185">Reference proteome</keyword>
<feature type="domain" description="EXPERA" evidence="15">
    <location>
        <begin position="61"/>
        <end position="202"/>
    </location>
</feature>
<dbReference type="InterPro" id="IPR007905">
    <property type="entry name" value="EBP"/>
</dbReference>
<keyword evidence="3" id="KW-0444">Lipid biosynthesis</keyword>
<evidence type="ECO:0000256" key="7">
    <source>
        <dbReference type="ARBA" id="ARBA00023011"/>
    </source>
</evidence>
<keyword evidence="10" id="KW-1207">Sterol metabolism</keyword>
<evidence type="ECO:0000256" key="5">
    <source>
        <dbReference type="ARBA" id="ARBA00022955"/>
    </source>
</evidence>
<keyword evidence="8" id="KW-0443">Lipid metabolism</keyword>
<evidence type="ECO:0000256" key="8">
    <source>
        <dbReference type="ARBA" id="ARBA00023098"/>
    </source>
</evidence>
<evidence type="ECO:0000256" key="1">
    <source>
        <dbReference type="ARBA" id="ARBA00004141"/>
    </source>
</evidence>
<keyword evidence="9 13" id="KW-0472">Membrane</keyword>
<dbReference type="InterPro" id="IPR033118">
    <property type="entry name" value="EXPERA"/>
</dbReference>
<evidence type="ECO:0000256" key="11">
    <source>
        <dbReference type="ARBA" id="ARBA00023221"/>
    </source>
</evidence>
<keyword evidence="6 13" id="KW-1133">Transmembrane helix</keyword>
<dbReference type="AlphaFoldDB" id="A0A8H7RZ91"/>
<comment type="similarity">
    <text evidence="2">Belongs to the EBP family.</text>
</comment>
<evidence type="ECO:0000256" key="9">
    <source>
        <dbReference type="ARBA" id="ARBA00023136"/>
    </source>
</evidence>
<dbReference type="GO" id="GO:0016020">
    <property type="term" value="C:membrane"/>
    <property type="evidence" value="ECO:0007669"/>
    <property type="project" value="UniProtKB-SubCell"/>
</dbReference>
<feature type="transmembrane region" description="Helical" evidence="14">
    <location>
        <begin position="63"/>
        <end position="85"/>
    </location>
</feature>
<name>A0A8H7RZ91_9FUNG</name>
<evidence type="ECO:0000256" key="13">
    <source>
        <dbReference type="PROSITE-ProRule" id="PRU01087"/>
    </source>
</evidence>
<dbReference type="OrthoDB" id="58557at2759"/>
<protein>
    <recommendedName>
        <fullName evidence="15">EXPERA domain-containing protein</fullName>
    </recommendedName>
</protein>
<evidence type="ECO:0000256" key="4">
    <source>
        <dbReference type="ARBA" id="ARBA00022692"/>
    </source>
</evidence>
<feature type="transmembrane region" description="Helical" evidence="14">
    <location>
        <begin position="116"/>
        <end position="141"/>
    </location>
</feature>
<organism evidence="16 17">
    <name type="scientific">Circinella minor</name>
    <dbReference type="NCBI Taxonomy" id="1195481"/>
    <lineage>
        <taxon>Eukaryota</taxon>
        <taxon>Fungi</taxon>
        <taxon>Fungi incertae sedis</taxon>
        <taxon>Mucoromycota</taxon>
        <taxon>Mucoromycotina</taxon>
        <taxon>Mucoromycetes</taxon>
        <taxon>Mucorales</taxon>
        <taxon>Lichtheimiaceae</taxon>
        <taxon>Circinella</taxon>
    </lineage>
</organism>
<reference evidence="16 17" key="1">
    <citation type="submission" date="2020-12" db="EMBL/GenBank/DDBJ databases">
        <title>Metabolic potential, ecology and presence of endohyphal bacteria is reflected in genomic diversity of Mucoromycotina.</title>
        <authorList>
            <person name="Muszewska A."/>
            <person name="Okrasinska A."/>
            <person name="Steczkiewicz K."/>
            <person name="Drgas O."/>
            <person name="Orlowska M."/>
            <person name="Perlinska-Lenart U."/>
            <person name="Aleksandrzak-Piekarczyk T."/>
            <person name="Szatraj K."/>
            <person name="Zielenkiewicz U."/>
            <person name="Pilsyk S."/>
            <person name="Malc E."/>
            <person name="Mieczkowski P."/>
            <person name="Kruszewska J.S."/>
            <person name="Biernat P."/>
            <person name="Pawlowska J."/>
        </authorList>
    </citation>
    <scope>NUCLEOTIDE SEQUENCE [LARGE SCALE GENOMIC DNA]</scope>
    <source>
        <strain evidence="16 17">CBS 142.35</strain>
    </source>
</reference>
<keyword evidence="4 13" id="KW-0812">Transmembrane</keyword>
<dbReference type="GO" id="GO:0004769">
    <property type="term" value="F:steroid Delta-isomerase activity"/>
    <property type="evidence" value="ECO:0007669"/>
    <property type="project" value="TreeGrafter"/>
</dbReference>
<dbReference type="GO" id="GO:0005783">
    <property type="term" value="C:endoplasmic reticulum"/>
    <property type="evidence" value="ECO:0007669"/>
    <property type="project" value="TreeGrafter"/>
</dbReference>
<dbReference type="Pfam" id="PF05241">
    <property type="entry name" value="EBP"/>
    <property type="match status" value="1"/>
</dbReference>
<keyword evidence="7" id="KW-0756">Sterol biosynthesis</keyword>
<gene>
    <name evidence="16" type="ORF">INT45_004105</name>
</gene>
<evidence type="ECO:0000313" key="17">
    <source>
        <dbReference type="Proteomes" id="UP000646827"/>
    </source>
</evidence>
<comment type="caution">
    <text evidence="16">The sequence shown here is derived from an EMBL/GenBank/DDBJ whole genome shotgun (WGS) entry which is preliminary data.</text>
</comment>
<feature type="transmembrane region" description="Helical" evidence="14">
    <location>
        <begin position="180"/>
        <end position="203"/>
    </location>
</feature>
<dbReference type="GO" id="GO:0047750">
    <property type="term" value="F:cholestenol delta-isomerase activity"/>
    <property type="evidence" value="ECO:0007669"/>
    <property type="project" value="InterPro"/>
</dbReference>
<dbReference type="EMBL" id="JAEPRB010000226">
    <property type="protein sequence ID" value="KAG2218503.1"/>
    <property type="molecule type" value="Genomic_DNA"/>
</dbReference>
<dbReference type="GO" id="GO:0000247">
    <property type="term" value="F:C-8 sterol isomerase activity"/>
    <property type="evidence" value="ECO:0007669"/>
    <property type="project" value="TreeGrafter"/>
</dbReference>
<dbReference type="PANTHER" id="PTHR14207">
    <property type="entry name" value="STEROL ISOMERASE"/>
    <property type="match status" value="1"/>
</dbReference>
<accession>A0A8H7RZ91</accession>
<feature type="transmembrane region" description="Helical" evidence="14">
    <location>
        <begin position="148"/>
        <end position="168"/>
    </location>
</feature>